<evidence type="ECO:0000256" key="6">
    <source>
        <dbReference type="ARBA" id="ARBA00023157"/>
    </source>
</evidence>
<dbReference type="FunFam" id="1.10.132.130:FF:000001">
    <property type="entry name" value="Vacuolar-processing enzyme beta-isozyme"/>
    <property type="match status" value="1"/>
</dbReference>
<dbReference type="Gene3D" id="1.10.132.130">
    <property type="match status" value="1"/>
</dbReference>
<evidence type="ECO:0000313" key="11">
    <source>
        <dbReference type="Proteomes" id="UP000596660"/>
    </source>
</evidence>
<dbReference type="PIRSF" id="PIRSF500139">
    <property type="entry name" value="AE"/>
    <property type="match status" value="1"/>
</dbReference>
<reference evidence="10" key="2">
    <citation type="submission" date="2021-03" db="UniProtKB">
        <authorList>
            <consortium name="EnsemblPlants"/>
        </authorList>
    </citation>
    <scope>IDENTIFICATION</scope>
</reference>
<reference evidence="10" key="1">
    <citation type="journal article" date="2017" name="Nature">
        <title>The genome of Chenopodium quinoa.</title>
        <authorList>
            <person name="Jarvis D.E."/>
            <person name="Ho Y.S."/>
            <person name="Lightfoot D.J."/>
            <person name="Schmoeckel S.M."/>
            <person name="Li B."/>
            <person name="Borm T.J.A."/>
            <person name="Ohyanagi H."/>
            <person name="Mineta K."/>
            <person name="Michell C.T."/>
            <person name="Saber N."/>
            <person name="Kharbatia N.M."/>
            <person name="Rupper R.R."/>
            <person name="Sharp A.R."/>
            <person name="Dally N."/>
            <person name="Boughton B.A."/>
            <person name="Woo Y.H."/>
            <person name="Gao G."/>
            <person name="Schijlen E.G.W.M."/>
            <person name="Guo X."/>
            <person name="Momin A.A."/>
            <person name="Negrao S."/>
            <person name="Al-Babili S."/>
            <person name="Gehring C."/>
            <person name="Roessner U."/>
            <person name="Jung C."/>
            <person name="Murphy K."/>
            <person name="Arold S.T."/>
            <person name="Gojobori T."/>
            <person name="van der Linden C.G."/>
            <person name="van Loo E.N."/>
            <person name="Jellen E.N."/>
            <person name="Maughan P.J."/>
            <person name="Tester M."/>
        </authorList>
    </citation>
    <scope>NUCLEOTIDE SEQUENCE [LARGE SCALE GENOMIC DNA]</scope>
    <source>
        <strain evidence="10">cv. PI 614886</strain>
    </source>
</reference>
<dbReference type="PANTHER" id="PTHR12000:SF50">
    <property type="entry name" value="VACUOLAR-PROCESSING ENZYME GAMMA-ISOZYME"/>
    <property type="match status" value="1"/>
</dbReference>
<comment type="similarity">
    <text evidence="1">Belongs to the peptidase C13 family.</text>
</comment>
<keyword evidence="11" id="KW-1185">Reference proteome</keyword>
<dbReference type="Pfam" id="PF01650">
    <property type="entry name" value="Peptidase_C13"/>
    <property type="match status" value="1"/>
</dbReference>
<dbReference type="GO" id="GO:0051603">
    <property type="term" value="P:proteolysis involved in protein catabolic process"/>
    <property type="evidence" value="ECO:0007669"/>
    <property type="project" value="InterPro"/>
</dbReference>
<dbReference type="SMR" id="A0A803NBS3"/>
<organism evidence="10 11">
    <name type="scientific">Chenopodium quinoa</name>
    <name type="common">Quinoa</name>
    <dbReference type="NCBI Taxonomy" id="63459"/>
    <lineage>
        <taxon>Eukaryota</taxon>
        <taxon>Viridiplantae</taxon>
        <taxon>Streptophyta</taxon>
        <taxon>Embryophyta</taxon>
        <taxon>Tracheophyta</taxon>
        <taxon>Spermatophyta</taxon>
        <taxon>Magnoliopsida</taxon>
        <taxon>eudicotyledons</taxon>
        <taxon>Gunneridae</taxon>
        <taxon>Pentapetalae</taxon>
        <taxon>Caryophyllales</taxon>
        <taxon>Chenopodiaceae</taxon>
        <taxon>Chenopodioideae</taxon>
        <taxon>Atripliceae</taxon>
        <taxon>Chenopodium</taxon>
    </lineage>
</organism>
<dbReference type="Gramene" id="AUR62043514-RA">
    <property type="protein sequence ID" value="AUR62043514-RA:cds"/>
    <property type="gene ID" value="AUR62043514"/>
</dbReference>
<proteinExistence type="inferred from homology"/>
<feature type="active site" evidence="8">
    <location>
        <position position="173"/>
    </location>
</feature>
<sequence length="576" mass="64615">MRKNSCHLMIIQLTVIIFALFFSLSVECRLTSKVFDDLSLDSSNNSDVFLNGGEKWAILIAGSSGYENYRHQADVCHAYQVMKKGGLKDENIIVFMYDDIAFNVDNPNQGVIINRPVGRNVYTNVPKDYTGKNLTTKNFFAAILGYKKAIKGGSGKVLDSGPNDHIFIFYSDHGSAGMLGMPQNEPAIYAKDFIEVLKKKHASNTYKSMVIYLEACESGSIFDGLLPNNLSIYATTASNPDESSYATYCDGDPGVPSEYNNTCLGDLYSISWMEDSERKDPRNETLRQQFAVVKNRTSEMSHVSEYGDVHLSSNYLSLYIALESRKPNQTYSMTNQSEPITPLYVVEQREADLIYFKEMVRRAPEGSKQKIEAQKRLDDVISQRKHVDQTVQAIAKQLFGESRGPSYLTKNRPAGTPLVDDWDCFKAMVSTYEEHCGSLQSYGKKYARAFANFCNAGIHIDRMAQVSAQVCANNENLLARTEEFKVYRGKHYESDADDSPAKNVVVKKWVIRTMNTRITRCFVFVLIIANVYSTVDGILDATVTFIKGNIIPAVIKGVDFVSLIVIRSDRDIGEDV</sequence>
<evidence type="ECO:0000256" key="7">
    <source>
        <dbReference type="ARBA" id="ARBA00023180"/>
    </source>
</evidence>
<protein>
    <recommendedName>
        <fullName evidence="9">Legumain prodomain domain-containing protein</fullName>
    </recommendedName>
</protein>
<evidence type="ECO:0000256" key="1">
    <source>
        <dbReference type="ARBA" id="ARBA00009941"/>
    </source>
</evidence>
<dbReference type="InterPro" id="IPR043577">
    <property type="entry name" value="AE"/>
</dbReference>
<dbReference type="EnsemblPlants" id="AUR62043514-RA">
    <property type="protein sequence ID" value="AUR62043514-RA:cds"/>
    <property type="gene ID" value="AUR62043514"/>
</dbReference>
<dbReference type="PRINTS" id="PR00776">
    <property type="entry name" value="HEMOGLOBNASE"/>
</dbReference>
<evidence type="ECO:0000313" key="10">
    <source>
        <dbReference type="EnsemblPlants" id="AUR62043514-RA:cds"/>
    </source>
</evidence>
<keyword evidence="2" id="KW-0645">Protease</keyword>
<feature type="domain" description="Legumain prodomain" evidence="9">
    <location>
        <begin position="375"/>
        <end position="471"/>
    </location>
</feature>
<evidence type="ECO:0000256" key="3">
    <source>
        <dbReference type="ARBA" id="ARBA00022729"/>
    </source>
</evidence>
<dbReference type="PANTHER" id="PTHR12000">
    <property type="entry name" value="HEMOGLOBINASE FAMILY MEMBER"/>
    <property type="match status" value="1"/>
</dbReference>
<dbReference type="AlphaFoldDB" id="A0A803NBS3"/>
<keyword evidence="4" id="KW-0378">Hydrolase</keyword>
<dbReference type="Pfam" id="PF20985">
    <property type="entry name" value="Legum_prodom"/>
    <property type="match status" value="1"/>
</dbReference>
<evidence type="ECO:0000256" key="4">
    <source>
        <dbReference type="ARBA" id="ARBA00022801"/>
    </source>
</evidence>
<dbReference type="FunFam" id="3.40.50.1460:FF:000005">
    <property type="entry name" value="Vacuolar-processing enzyme beta-isozyme"/>
    <property type="match status" value="1"/>
</dbReference>
<keyword evidence="3" id="KW-0732">Signal</keyword>
<feature type="active site" description="Nucleophile" evidence="8">
    <location>
        <position position="216"/>
    </location>
</feature>
<keyword evidence="6" id="KW-1015">Disulfide bond</keyword>
<name>A0A803NBS3_CHEQI</name>
<evidence type="ECO:0000259" key="9">
    <source>
        <dbReference type="Pfam" id="PF20985"/>
    </source>
</evidence>
<evidence type="ECO:0000256" key="2">
    <source>
        <dbReference type="ARBA" id="ARBA00022670"/>
    </source>
</evidence>
<dbReference type="InterPro" id="IPR048501">
    <property type="entry name" value="Legum_prodom"/>
</dbReference>
<dbReference type="OMA" id="PGMVKDY"/>
<dbReference type="GO" id="GO:0006624">
    <property type="term" value="P:vacuolar protein processing"/>
    <property type="evidence" value="ECO:0007669"/>
    <property type="project" value="TreeGrafter"/>
</dbReference>
<accession>A0A803NBS3</accession>
<evidence type="ECO:0000256" key="5">
    <source>
        <dbReference type="ARBA" id="ARBA00022807"/>
    </source>
</evidence>
<dbReference type="InterPro" id="IPR001096">
    <property type="entry name" value="Peptidase_C13"/>
</dbReference>
<dbReference type="GO" id="GO:0005773">
    <property type="term" value="C:vacuole"/>
    <property type="evidence" value="ECO:0007669"/>
    <property type="project" value="GOC"/>
</dbReference>
<keyword evidence="5" id="KW-0788">Thiol protease</keyword>
<dbReference type="Proteomes" id="UP000596660">
    <property type="component" value="Unplaced"/>
</dbReference>
<keyword evidence="7" id="KW-0325">Glycoprotein</keyword>
<dbReference type="Gene3D" id="3.40.50.1460">
    <property type="match status" value="1"/>
</dbReference>
<dbReference type="InterPro" id="IPR046427">
    <property type="entry name" value="Legumain_prodom_sf"/>
</dbReference>
<evidence type="ECO:0000256" key="8">
    <source>
        <dbReference type="PIRSR" id="PIRSR019663-1"/>
    </source>
</evidence>
<dbReference type="CDD" id="cd21115">
    <property type="entry name" value="legumain_C"/>
    <property type="match status" value="1"/>
</dbReference>
<dbReference type="PIRSF" id="PIRSF019663">
    <property type="entry name" value="Legumain"/>
    <property type="match status" value="1"/>
</dbReference>
<dbReference type="GO" id="GO:0004197">
    <property type="term" value="F:cysteine-type endopeptidase activity"/>
    <property type="evidence" value="ECO:0007669"/>
    <property type="project" value="InterPro"/>
</dbReference>